<proteinExistence type="predicted"/>
<name>A0A917SDG9_9ACTN</name>
<gene>
    <name evidence="1" type="ORF">GCM10011575_32290</name>
</gene>
<dbReference type="AlphaFoldDB" id="A0A917SDG9"/>
<dbReference type="Proteomes" id="UP000613840">
    <property type="component" value="Unassembled WGS sequence"/>
</dbReference>
<dbReference type="SUPFAM" id="SSF160424">
    <property type="entry name" value="BH3703-like"/>
    <property type="match status" value="1"/>
</dbReference>
<reference evidence="1" key="1">
    <citation type="journal article" date="2014" name="Int. J. Syst. Evol. Microbiol.">
        <title>Complete genome sequence of Corynebacterium casei LMG S-19264T (=DSM 44701T), isolated from a smear-ripened cheese.</title>
        <authorList>
            <consortium name="US DOE Joint Genome Institute (JGI-PGF)"/>
            <person name="Walter F."/>
            <person name="Albersmeier A."/>
            <person name="Kalinowski J."/>
            <person name="Ruckert C."/>
        </authorList>
    </citation>
    <scope>NUCLEOTIDE SEQUENCE</scope>
    <source>
        <strain evidence="1">CGMCC 4.7306</strain>
    </source>
</reference>
<sequence length="252" mass="27698">MQVWEDGRVAVSDASSVDTIAEGPDGRLVMAMSEERRYAGGDQAAMVEDFRRKLNGYVYAIRSGQLRQMAGSAVDRGVQIQLFCMDEPPPRVLEMIRLANDDLAAEGVVVDWSVHAPTTDEVLREVAVLMSELAPAGWASVVLHASLVGAGLAGSFTATMPSGEVEPLQPAESLIGALQSLKAACWTPEEGTWITFYGRIEGEQLFPDFTVDRPPPNGPEEFPAEDWAEELRRYPRQSVPDWWRARMSSSRS</sequence>
<evidence type="ECO:0000313" key="2">
    <source>
        <dbReference type="Proteomes" id="UP000613840"/>
    </source>
</evidence>
<organism evidence="1 2">
    <name type="scientific">Microlunatus endophyticus</name>
    <dbReference type="NCBI Taxonomy" id="1716077"/>
    <lineage>
        <taxon>Bacteria</taxon>
        <taxon>Bacillati</taxon>
        <taxon>Actinomycetota</taxon>
        <taxon>Actinomycetes</taxon>
        <taxon>Propionibacteriales</taxon>
        <taxon>Propionibacteriaceae</taxon>
        <taxon>Microlunatus</taxon>
    </lineage>
</organism>
<dbReference type="EMBL" id="BMMZ01000008">
    <property type="protein sequence ID" value="GGL71506.1"/>
    <property type="molecule type" value="Genomic_DNA"/>
</dbReference>
<dbReference type="InterPro" id="IPR036170">
    <property type="entry name" value="YezG-like_sf"/>
</dbReference>
<dbReference type="RefSeq" id="WP_188896400.1">
    <property type="nucleotide sequence ID" value="NZ_BMMZ01000008.1"/>
</dbReference>
<accession>A0A917SDG9</accession>
<protein>
    <submittedName>
        <fullName evidence="1">Uncharacterized protein</fullName>
    </submittedName>
</protein>
<keyword evidence="2" id="KW-1185">Reference proteome</keyword>
<reference evidence="1" key="2">
    <citation type="submission" date="2020-09" db="EMBL/GenBank/DDBJ databases">
        <authorList>
            <person name="Sun Q."/>
            <person name="Zhou Y."/>
        </authorList>
    </citation>
    <scope>NUCLEOTIDE SEQUENCE</scope>
    <source>
        <strain evidence="1">CGMCC 4.7306</strain>
    </source>
</reference>
<comment type="caution">
    <text evidence="1">The sequence shown here is derived from an EMBL/GenBank/DDBJ whole genome shotgun (WGS) entry which is preliminary data.</text>
</comment>
<evidence type="ECO:0000313" key="1">
    <source>
        <dbReference type="EMBL" id="GGL71506.1"/>
    </source>
</evidence>